<organism evidence="3 4">
    <name type="scientific">Vibrio hepatarius</name>
    <dbReference type="NCBI Taxonomy" id="171383"/>
    <lineage>
        <taxon>Bacteria</taxon>
        <taxon>Pseudomonadati</taxon>
        <taxon>Pseudomonadota</taxon>
        <taxon>Gammaproteobacteria</taxon>
        <taxon>Vibrionales</taxon>
        <taxon>Vibrionaceae</taxon>
        <taxon>Vibrio</taxon>
        <taxon>Vibrio oreintalis group</taxon>
    </lineage>
</organism>
<name>A0A0M0HWF5_9VIBR</name>
<proteinExistence type="predicted"/>
<dbReference type="EMBL" id="LHPI01000019">
    <property type="protein sequence ID" value="KOO06416.1"/>
    <property type="molecule type" value="Genomic_DNA"/>
</dbReference>
<dbReference type="GO" id="GO:0005737">
    <property type="term" value="C:cytoplasm"/>
    <property type="evidence" value="ECO:0007669"/>
    <property type="project" value="UniProtKB-ARBA"/>
</dbReference>
<keyword evidence="4" id="KW-1185">Reference proteome</keyword>
<dbReference type="Proteomes" id="UP000037530">
    <property type="component" value="Unassembled WGS sequence"/>
</dbReference>
<dbReference type="SUPFAM" id="SSF55961">
    <property type="entry name" value="Bet v1-like"/>
    <property type="match status" value="1"/>
</dbReference>
<dbReference type="AlphaFoldDB" id="A0A0M0HWF5"/>
<sequence length="213" mass="24194">MASLRMSVLIAGALLSAAVWAQENDYWQFDSDNDGITIYTREHKDGLVEIRARMFTPTSYGAFLTLLEDSDNIPNWIDNASHSRVLQQISATENIVYTQFSAPWPAKDRDMVTYSKYSVDEFGFTLAIKAAPESAMAEQNGYIRIRSVDATWVLQKLTNGTTLIEYKAFADPGGLLPNWLMNKLSKQSARATFHNLREQLPKYQQYTHPQIDE</sequence>
<feature type="domain" description="START" evidence="2">
    <location>
        <begin position="1"/>
        <end position="205"/>
    </location>
</feature>
<dbReference type="InterPro" id="IPR023393">
    <property type="entry name" value="START-like_dom_sf"/>
</dbReference>
<evidence type="ECO:0000313" key="3">
    <source>
        <dbReference type="EMBL" id="KOO06416.1"/>
    </source>
</evidence>
<dbReference type="PROSITE" id="PS50848">
    <property type="entry name" value="START"/>
    <property type="match status" value="1"/>
</dbReference>
<reference evidence="4" key="1">
    <citation type="submission" date="2015-08" db="EMBL/GenBank/DDBJ databases">
        <title>Vibrio galatheae sp. nov., a novel member of the Vibrionaceae family isolated from the Solomon Islands.</title>
        <authorList>
            <person name="Giubergia S."/>
            <person name="Machado H."/>
            <person name="Mateiu R.V."/>
            <person name="Gram L."/>
        </authorList>
    </citation>
    <scope>NUCLEOTIDE SEQUENCE [LARGE SCALE GENOMIC DNA]</scope>
    <source>
        <strain evidence="4">DSM 19134</strain>
    </source>
</reference>
<dbReference type="GO" id="GO:0008289">
    <property type="term" value="F:lipid binding"/>
    <property type="evidence" value="ECO:0007669"/>
    <property type="project" value="InterPro"/>
</dbReference>
<keyword evidence="1" id="KW-0732">Signal</keyword>
<evidence type="ECO:0000259" key="2">
    <source>
        <dbReference type="PROSITE" id="PS50848"/>
    </source>
</evidence>
<dbReference type="InterPro" id="IPR028347">
    <property type="entry name" value="START_dom_prot"/>
</dbReference>
<dbReference type="Pfam" id="PF01852">
    <property type="entry name" value="START"/>
    <property type="match status" value="1"/>
</dbReference>
<dbReference type="InterPro" id="IPR002913">
    <property type="entry name" value="START_lipid-bd_dom"/>
</dbReference>
<dbReference type="STRING" id="171383.AKJ31_18150"/>
<dbReference type="InterPro" id="IPR051213">
    <property type="entry name" value="START_lipid_transfer"/>
</dbReference>
<dbReference type="CDD" id="cd08876">
    <property type="entry name" value="START_1"/>
    <property type="match status" value="1"/>
</dbReference>
<feature type="chain" id="PRO_5005600324" description="START domain-containing protein" evidence="1">
    <location>
        <begin position="22"/>
        <end position="213"/>
    </location>
</feature>
<dbReference type="PIRSF" id="PIRSF039033">
    <property type="entry name" value="START_dom"/>
    <property type="match status" value="1"/>
</dbReference>
<feature type="signal peptide" evidence="1">
    <location>
        <begin position="1"/>
        <end position="21"/>
    </location>
</feature>
<accession>A0A0M0HWF5</accession>
<dbReference type="OrthoDB" id="5734556at2"/>
<dbReference type="PANTHER" id="PTHR19308:SF14">
    <property type="entry name" value="START DOMAIN-CONTAINING PROTEIN"/>
    <property type="match status" value="1"/>
</dbReference>
<gene>
    <name evidence="3" type="ORF">AKJ31_18150</name>
</gene>
<evidence type="ECO:0000256" key="1">
    <source>
        <dbReference type="SAM" id="SignalP"/>
    </source>
</evidence>
<dbReference type="PANTHER" id="PTHR19308">
    <property type="entry name" value="PHOSPHATIDYLCHOLINE TRANSFER PROTEIN"/>
    <property type="match status" value="1"/>
</dbReference>
<protein>
    <recommendedName>
        <fullName evidence="2">START domain-containing protein</fullName>
    </recommendedName>
</protein>
<dbReference type="PATRIC" id="fig|171383.3.peg.3709"/>
<comment type="caution">
    <text evidence="3">The sequence shown here is derived from an EMBL/GenBank/DDBJ whole genome shotgun (WGS) entry which is preliminary data.</text>
</comment>
<dbReference type="Gene3D" id="3.30.530.20">
    <property type="match status" value="1"/>
</dbReference>
<evidence type="ECO:0000313" key="4">
    <source>
        <dbReference type="Proteomes" id="UP000037530"/>
    </source>
</evidence>